<comment type="subcellular location">
    <subcellularLocation>
        <location evidence="1">Cell inner membrane</location>
        <topology evidence="1">Multi-pass membrane protein</topology>
    </subcellularLocation>
    <subcellularLocation>
        <location evidence="8">Cell membrane</location>
        <topology evidence="8">Multi-pass membrane protein</topology>
    </subcellularLocation>
</comment>
<evidence type="ECO:0000256" key="6">
    <source>
        <dbReference type="ARBA" id="ARBA00022989"/>
    </source>
</evidence>
<dbReference type="eggNOG" id="COG1177">
    <property type="taxonomic scope" value="Bacteria"/>
</dbReference>
<reference evidence="10 11" key="1">
    <citation type="journal article" date="2014" name="Microbiology">
        <title>Unravelling the complete genome sequence of Advenella mimigardefordensis strain DPN7T and novel insights in the catabolism of the xenobiotic polythioester precursor 3,3'-dithiodipropionate.</title>
        <authorList>
            <person name="Wubbeler J.H."/>
            <person name="Hiessl S."/>
            <person name="Schuldes J."/>
            <person name="Thurmer A."/>
            <person name="Daniel R."/>
            <person name="Steinbuchel A."/>
        </authorList>
    </citation>
    <scope>NUCLEOTIDE SEQUENCE [LARGE SCALE GENOMIC DNA]</scope>
    <source>
        <strain evidence="11">DSM 17166 / LMG 22922 / DPN7</strain>
    </source>
</reference>
<dbReference type="AlphaFoldDB" id="W0PKG1"/>
<dbReference type="KEGG" id="amim:MIM_c34330"/>
<evidence type="ECO:0000256" key="2">
    <source>
        <dbReference type="ARBA" id="ARBA00022448"/>
    </source>
</evidence>
<evidence type="ECO:0000256" key="1">
    <source>
        <dbReference type="ARBA" id="ARBA00004429"/>
    </source>
</evidence>
<keyword evidence="5 8" id="KW-0812">Transmembrane</keyword>
<evidence type="ECO:0000256" key="3">
    <source>
        <dbReference type="ARBA" id="ARBA00022475"/>
    </source>
</evidence>
<keyword evidence="11" id="KW-1185">Reference proteome</keyword>
<dbReference type="HOGENOM" id="CLU_016047_3_2_4"/>
<feature type="transmembrane region" description="Helical" evidence="8">
    <location>
        <begin position="198"/>
        <end position="221"/>
    </location>
</feature>
<accession>W0PKG1</accession>
<keyword evidence="6 8" id="KW-1133">Transmembrane helix</keyword>
<dbReference type="STRING" id="1247726.MIM_c34330"/>
<feature type="transmembrane region" description="Helical" evidence="8">
    <location>
        <begin position="242"/>
        <end position="261"/>
    </location>
</feature>
<sequence length="271" mass="30259">MPNKRATSLADEGLWIHKLVLIAVAALLALPIIATFIYSIATQWGATVLPDGLTLKWYLQLWQDPRFLQAFGRSLIICLGTLVLSTFVMLPMTFVVFYRFPRLKPLMDLVIIMPFAIPPVVSSVGLLQLFADEPFALVGTPWILLGTYFIIAVPFMYRALANSLQGIGLHDLMDAAHLLGASTTKAFLLIIVPNIRKGLLVSLLVSFSFLMGEFVLANILVGTRYETLQIYLYNMRHTSGHFTSALVMSYFIFTLLLTWVATRLSRQGDTV</sequence>
<dbReference type="PATRIC" id="fig|1247726.3.peg.3797"/>
<feature type="domain" description="ABC transmembrane type-1" evidence="9">
    <location>
        <begin position="71"/>
        <end position="261"/>
    </location>
</feature>
<evidence type="ECO:0000256" key="4">
    <source>
        <dbReference type="ARBA" id="ARBA00022519"/>
    </source>
</evidence>
<dbReference type="InterPro" id="IPR035906">
    <property type="entry name" value="MetI-like_sf"/>
</dbReference>
<name>W0PKG1_ADVMD</name>
<keyword evidence="4" id="KW-0997">Cell inner membrane</keyword>
<proteinExistence type="inferred from homology"/>
<evidence type="ECO:0000256" key="7">
    <source>
        <dbReference type="ARBA" id="ARBA00023136"/>
    </source>
</evidence>
<dbReference type="SUPFAM" id="SSF161098">
    <property type="entry name" value="MetI-like"/>
    <property type="match status" value="1"/>
</dbReference>
<dbReference type="Pfam" id="PF00528">
    <property type="entry name" value="BPD_transp_1"/>
    <property type="match status" value="1"/>
</dbReference>
<evidence type="ECO:0000256" key="5">
    <source>
        <dbReference type="ARBA" id="ARBA00022692"/>
    </source>
</evidence>
<dbReference type="GO" id="GO:0005886">
    <property type="term" value="C:plasma membrane"/>
    <property type="evidence" value="ECO:0007669"/>
    <property type="project" value="UniProtKB-SubCell"/>
</dbReference>
<feature type="transmembrane region" description="Helical" evidence="8">
    <location>
        <begin position="142"/>
        <end position="160"/>
    </location>
</feature>
<dbReference type="InterPro" id="IPR000515">
    <property type="entry name" value="MetI-like"/>
</dbReference>
<keyword evidence="2 8" id="KW-0813">Transport</keyword>
<dbReference type="CDD" id="cd06261">
    <property type="entry name" value="TM_PBP2"/>
    <property type="match status" value="1"/>
</dbReference>
<organism evidence="10 11">
    <name type="scientific">Advenella mimigardefordensis (strain DSM 17166 / LMG 22922 / DPN7)</name>
    <dbReference type="NCBI Taxonomy" id="1247726"/>
    <lineage>
        <taxon>Bacteria</taxon>
        <taxon>Pseudomonadati</taxon>
        <taxon>Pseudomonadota</taxon>
        <taxon>Betaproteobacteria</taxon>
        <taxon>Burkholderiales</taxon>
        <taxon>Alcaligenaceae</taxon>
    </lineage>
</organism>
<evidence type="ECO:0000256" key="8">
    <source>
        <dbReference type="RuleBase" id="RU363032"/>
    </source>
</evidence>
<dbReference type="PROSITE" id="PS50928">
    <property type="entry name" value="ABC_TM1"/>
    <property type="match status" value="1"/>
</dbReference>
<feature type="transmembrane region" description="Helical" evidence="8">
    <location>
        <begin position="109"/>
        <end position="130"/>
    </location>
</feature>
<dbReference type="Gene3D" id="1.10.3720.10">
    <property type="entry name" value="MetI-like"/>
    <property type="match status" value="1"/>
</dbReference>
<dbReference type="RefSeq" id="WP_025374179.1">
    <property type="nucleotide sequence ID" value="NZ_CP003915.1"/>
</dbReference>
<keyword evidence="7 8" id="KW-0472">Membrane</keyword>
<feature type="transmembrane region" description="Helical" evidence="8">
    <location>
        <begin position="20"/>
        <end position="41"/>
    </location>
</feature>
<protein>
    <submittedName>
        <fullName evidence="10">Putative ABC transporter permease protein</fullName>
    </submittedName>
</protein>
<dbReference type="Proteomes" id="UP000019095">
    <property type="component" value="Chromosome"/>
</dbReference>
<evidence type="ECO:0000259" key="9">
    <source>
        <dbReference type="PROSITE" id="PS50928"/>
    </source>
</evidence>
<evidence type="ECO:0000313" key="10">
    <source>
        <dbReference type="EMBL" id="AHG65493.1"/>
    </source>
</evidence>
<evidence type="ECO:0000313" key="11">
    <source>
        <dbReference type="Proteomes" id="UP000019095"/>
    </source>
</evidence>
<comment type="similarity">
    <text evidence="8">Belongs to the binding-protein-dependent transport system permease family.</text>
</comment>
<dbReference type="EMBL" id="CP003915">
    <property type="protein sequence ID" value="AHG65493.1"/>
    <property type="molecule type" value="Genomic_DNA"/>
</dbReference>
<dbReference type="OrthoDB" id="9782004at2"/>
<dbReference type="PANTHER" id="PTHR43357:SF4">
    <property type="entry name" value="INNER MEMBRANE ABC TRANSPORTER PERMEASE PROTEIN YDCV"/>
    <property type="match status" value="1"/>
</dbReference>
<dbReference type="PANTHER" id="PTHR43357">
    <property type="entry name" value="INNER MEMBRANE ABC TRANSPORTER PERMEASE PROTEIN YDCV"/>
    <property type="match status" value="1"/>
</dbReference>
<gene>
    <name evidence="10" type="ORF">MIM_c34330</name>
</gene>
<keyword evidence="3" id="KW-1003">Cell membrane</keyword>
<feature type="transmembrane region" description="Helical" evidence="8">
    <location>
        <begin position="74"/>
        <end position="97"/>
    </location>
</feature>
<dbReference type="GO" id="GO:0055085">
    <property type="term" value="P:transmembrane transport"/>
    <property type="evidence" value="ECO:0007669"/>
    <property type="project" value="InterPro"/>
</dbReference>